<evidence type="ECO:0008006" key="5">
    <source>
        <dbReference type="Google" id="ProtNLM"/>
    </source>
</evidence>
<dbReference type="PANTHER" id="PTHR34703">
    <property type="entry name" value="ANTIPORTER SUBUNIT MNHG2-RELATED"/>
    <property type="match status" value="1"/>
</dbReference>
<keyword evidence="2" id="KW-0812">Transmembrane</keyword>
<accession>A0A917V6Q1</accession>
<dbReference type="InterPro" id="IPR005133">
    <property type="entry name" value="PhaG_MnhG_YufB"/>
</dbReference>
<organism evidence="3 4">
    <name type="scientific">Salinarimonas ramus</name>
    <dbReference type="NCBI Taxonomy" id="690164"/>
    <lineage>
        <taxon>Bacteria</taxon>
        <taxon>Pseudomonadati</taxon>
        <taxon>Pseudomonadota</taxon>
        <taxon>Alphaproteobacteria</taxon>
        <taxon>Hyphomicrobiales</taxon>
        <taxon>Salinarimonadaceae</taxon>
        <taxon>Salinarimonas</taxon>
    </lineage>
</organism>
<feature type="compositionally biased region" description="Basic and acidic residues" evidence="1">
    <location>
        <begin position="127"/>
        <end position="137"/>
    </location>
</feature>
<dbReference type="GO" id="GO:0015385">
    <property type="term" value="F:sodium:proton antiporter activity"/>
    <property type="evidence" value="ECO:0007669"/>
    <property type="project" value="TreeGrafter"/>
</dbReference>
<evidence type="ECO:0000313" key="4">
    <source>
        <dbReference type="Proteomes" id="UP000600449"/>
    </source>
</evidence>
<sequence length="137" mass="14748">MTNDMPFWLELIVSALLIVGAFFLIVGSIGLAKLPDMMRRLHGPTKATTLGIGAILVASMIHAGATRGYLSYHELLITLFLFLAAPITAYMIAKAHILCDRATEAELTPTGTDAPWSTLSSTEEEEKAAAEETAERA</sequence>
<dbReference type="NCBIfam" id="TIGR01300">
    <property type="entry name" value="CPA3_mnhG_phaG"/>
    <property type="match status" value="1"/>
</dbReference>
<comment type="caution">
    <text evidence="3">The sequence shown here is derived from an EMBL/GenBank/DDBJ whole genome shotgun (WGS) entry which is preliminary data.</text>
</comment>
<proteinExistence type="predicted"/>
<dbReference type="AlphaFoldDB" id="A0A917V6Q1"/>
<feature type="compositionally biased region" description="Polar residues" evidence="1">
    <location>
        <begin position="109"/>
        <end position="121"/>
    </location>
</feature>
<dbReference type="EMBL" id="BMMF01000011">
    <property type="protein sequence ID" value="GGK45371.1"/>
    <property type="molecule type" value="Genomic_DNA"/>
</dbReference>
<dbReference type="PANTHER" id="PTHR34703:SF1">
    <property type="entry name" value="ANTIPORTER SUBUNIT MNHG2-RELATED"/>
    <property type="match status" value="1"/>
</dbReference>
<feature type="region of interest" description="Disordered" evidence="1">
    <location>
        <begin position="108"/>
        <end position="137"/>
    </location>
</feature>
<feature type="transmembrane region" description="Helical" evidence="2">
    <location>
        <begin position="75"/>
        <end position="93"/>
    </location>
</feature>
<evidence type="ECO:0000256" key="2">
    <source>
        <dbReference type="SAM" id="Phobius"/>
    </source>
</evidence>
<keyword evidence="4" id="KW-1185">Reference proteome</keyword>
<feature type="transmembrane region" description="Helical" evidence="2">
    <location>
        <begin position="12"/>
        <end position="32"/>
    </location>
</feature>
<evidence type="ECO:0000256" key="1">
    <source>
        <dbReference type="SAM" id="MobiDB-lite"/>
    </source>
</evidence>
<dbReference type="RefSeq" id="WP_373290607.1">
    <property type="nucleotide sequence ID" value="NZ_BMMF01000011.1"/>
</dbReference>
<dbReference type="NCBIfam" id="NF009316">
    <property type="entry name" value="PRK12674.1-5"/>
    <property type="match status" value="1"/>
</dbReference>
<reference evidence="3 4" key="1">
    <citation type="journal article" date="2014" name="Int. J. Syst. Evol. Microbiol.">
        <title>Complete genome sequence of Corynebacterium casei LMG S-19264T (=DSM 44701T), isolated from a smear-ripened cheese.</title>
        <authorList>
            <consortium name="US DOE Joint Genome Institute (JGI-PGF)"/>
            <person name="Walter F."/>
            <person name="Albersmeier A."/>
            <person name="Kalinowski J."/>
            <person name="Ruckert C."/>
        </authorList>
    </citation>
    <scope>NUCLEOTIDE SEQUENCE [LARGE SCALE GENOMIC DNA]</scope>
    <source>
        <strain evidence="3 4">CGMCC 1.9161</strain>
    </source>
</reference>
<name>A0A917V6Q1_9HYPH</name>
<keyword evidence="2" id="KW-0472">Membrane</keyword>
<gene>
    <name evidence="3" type="ORF">GCM10011322_35730</name>
</gene>
<dbReference type="Proteomes" id="UP000600449">
    <property type="component" value="Unassembled WGS sequence"/>
</dbReference>
<evidence type="ECO:0000313" key="3">
    <source>
        <dbReference type="EMBL" id="GGK45371.1"/>
    </source>
</evidence>
<dbReference type="Pfam" id="PF03334">
    <property type="entry name" value="PhaG_MnhG_YufB"/>
    <property type="match status" value="1"/>
</dbReference>
<protein>
    <recommendedName>
        <fullName evidence="5">Na+/H+ antiporter subunit G</fullName>
    </recommendedName>
</protein>
<keyword evidence="2" id="KW-1133">Transmembrane helix</keyword>
<feature type="transmembrane region" description="Helical" evidence="2">
    <location>
        <begin position="44"/>
        <end position="63"/>
    </location>
</feature>